<dbReference type="InterPro" id="IPR011055">
    <property type="entry name" value="Dup_hybrid_motif"/>
</dbReference>
<evidence type="ECO:0000313" key="3">
    <source>
        <dbReference type="Proteomes" id="UP000316252"/>
    </source>
</evidence>
<dbReference type="AlphaFoldDB" id="A0A506XS32"/>
<dbReference type="GO" id="GO:0004222">
    <property type="term" value="F:metalloendopeptidase activity"/>
    <property type="evidence" value="ECO:0007669"/>
    <property type="project" value="TreeGrafter"/>
</dbReference>
<sequence>MSILSRDLIPALARAGRRTSGGGVSGAVGAGAGRLIRVLAAVAVTGAWLWPVAAPHPVVEPFRAPPTPYSAGHRGIDIGAPAGSPVLAPADGVVHFAGVVVDRPLVSIDHGGGVVSSLEPVEPAVVAGDRVTRGQVIGTLQPGHCSSDACLHLGVRVDGEYVSPLLWLGGVPRAVLLPMDGG</sequence>
<dbReference type="CDD" id="cd12797">
    <property type="entry name" value="M23_peptidase"/>
    <property type="match status" value="1"/>
</dbReference>
<gene>
    <name evidence="2" type="ORF">FJ657_05965</name>
</gene>
<dbReference type="Proteomes" id="UP000316252">
    <property type="component" value="Unassembled WGS sequence"/>
</dbReference>
<dbReference type="PANTHER" id="PTHR21666:SF270">
    <property type="entry name" value="MUREIN HYDROLASE ACTIVATOR ENVC"/>
    <property type="match status" value="1"/>
</dbReference>
<dbReference type="EMBL" id="VHQG01000002">
    <property type="protein sequence ID" value="TPW75441.1"/>
    <property type="molecule type" value="Genomic_DNA"/>
</dbReference>
<accession>A0A506XS32</accession>
<dbReference type="Pfam" id="PF01551">
    <property type="entry name" value="Peptidase_M23"/>
    <property type="match status" value="1"/>
</dbReference>
<dbReference type="OrthoDB" id="5245088at2"/>
<dbReference type="Gene3D" id="2.70.70.10">
    <property type="entry name" value="Glucose Permease (Domain IIA)"/>
    <property type="match status" value="1"/>
</dbReference>
<dbReference type="PANTHER" id="PTHR21666">
    <property type="entry name" value="PEPTIDASE-RELATED"/>
    <property type="match status" value="1"/>
</dbReference>
<evidence type="ECO:0000313" key="2">
    <source>
        <dbReference type="EMBL" id="TPW75441.1"/>
    </source>
</evidence>
<proteinExistence type="predicted"/>
<evidence type="ECO:0000259" key="1">
    <source>
        <dbReference type="Pfam" id="PF01551"/>
    </source>
</evidence>
<protein>
    <submittedName>
        <fullName evidence="2">M23 family metallopeptidase</fullName>
    </submittedName>
</protein>
<dbReference type="InterPro" id="IPR050570">
    <property type="entry name" value="Cell_wall_metabolism_enzyme"/>
</dbReference>
<keyword evidence="3" id="KW-1185">Reference proteome</keyword>
<reference evidence="2 3" key="1">
    <citation type="submission" date="2019-06" db="EMBL/GenBank/DDBJ databases">
        <authorList>
            <person name="Li F."/>
        </authorList>
    </citation>
    <scope>NUCLEOTIDE SEQUENCE [LARGE SCALE GENOMIC DNA]</scope>
    <source>
        <strain evidence="2 3">10F1D-1</strain>
    </source>
</reference>
<feature type="domain" description="M23ase beta-sheet core" evidence="1">
    <location>
        <begin position="72"/>
        <end position="164"/>
    </location>
</feature>
<comment type="caution">
    <text evidence="2">The sequence shown here is derived from an EMBL/GenBank/DDBJ whole genome shotgun (WGS) entry which is preliminary data.</text>
</comment>
<dbReference type="RefSeq" id="WP_141162801.1">
    <property type="nucleotide sequence ID" value="NZ_VHQG01000002.1"/>
</dbReference>
<organism evidence="2 3">
    <name type="scientific">Schumannella soli</name>
    <dbReference type="NCBI Taxonomy" id="2590779"/>
    <lineage>
        <taxon>Bacteria</taxon>
        <taxon>Bacillati</taxon>
        <taxon>Actinomycetota</taxon>
        <taxon>Actinomycetes</taxon>
        <taxon>Micrococcales</taxon>
        <taxon>Microbacteriaceae</taxon>
        <taxon>Schumannella</taxon>
    </lineage>
</organism>
<dbReference type="SUPFAM" id="SSF51261">
    <property type="entry name" value="Duplicated hybrid motif"/>
    <property type="match status" value="1"/>
</dbReference>
<dbReference type="InterPro" id="IPR016047">
    <property type="entry name" value="M23ase_b-sheet_dom"/>
</dbReference>
<name>A0A506XS32_9MICO</name>